<sequence length="82" mass="9044">MPALLPMVFLLTLLLSLPENSPVAVMEARPLTKLPKTDTKLGREIEGCMPRSSRVPPSAPSRYVNYHTLGSALCRPRGHHKP</sequence>
<dbReference type="Proteomes" id="UP000639772">
    <property type="component" value="Unassembled WGS sequence"/>
</dbReference>
<evidence type="ECO:0000313" key="3">
    <source>
        <dbReference type="Proteomes" id="UP000639772"/>
    </source>
</evidence>
<keyword evidence="1" id="KW-0732">Signal</keyword>
<name>A0A835RGZ3_VANPL</name>
<protein>
    <submittedName>
        <fullName evidence="2">Uncharacterized protein</fullName>
    </submittedName>
</protein>
<accession>A0A835RGZ3</accession>
<dbReference type="OrthoDB" id="1052227at2759"/>
<proteinExistence type="predicted"/>
<evidence type="ECO:0000256" key="1">
    <source>
        <dbReference type="SAM" id="SignalP"/>
    </source>
</evidence>
<organism evidence="2 3">
    <name type="scientific">Vanilla planifolia</name>
    <name type="common">Vanilla</name>
    <dbReference type="NCBI Taxonomy" id="51239"/>
    <lineage>
        <taxon>Eukaryota</taxon>
        <taxon>Viridiplantae</taxon>
        <taxon>Streptophyta</taxon>
        <taxon>Embryophyta</taxon>
        <taxon>Tracheophyta</taxon>
        <taxon>Spermatophyta</taxon>
        <taxon>Magnoliopsida</taxon>
        <taxon>Liliopsida</taxon>
        <taxon>Asparagales</taxon>
        <taxon>Orchidaceae</taxon>
        <taxon>Vanilloideae</taxon>
        <taxon>Vanilleae</taxon>
        <taxon>Vanilla</taxon>
    </lineage>
</organism>
<feature type="signal peptide" evidence="1">
    <location>
        <begin position="1"/>
        <end position="18"/>
    </location>
</feature>
<dbReference type="PANTHER" id="PTHR36619:SF2">
    <property type="entry name" value="OS04G0208900 PROTEIN"/>
    <property type="match status" value="1"/>
</dbReference>
<dbReference type="PANTHER" id="PTHR36619">
    <property type="entry name" value="OS04G0208900 PROTEIN"/>
    <property type="match status" value="1"/>
</dbReference>
<dbReference type="AlphaFoldDB" id="A0A835RGZ3"/>
<reference evidence="2 3" key="1">
    <citation type="journal article" date="2020" name="Nat. Food">
        <title>A phased Vanilla planifolia genome enables genetic improvement of flavour and production.</title>
        <authorList>
            <person name="Hasing T."/>
            <person name="Tang H."/>
            <person name="Brym M."/>
            <person name="Khazi F."/>
            <person name="Huang T."/>
            <person name="Chambers A.H."/>
        </authorList>
    </citation>
    <scope>NUCLEOTIDE SEQUENCE [LARGE SCALE GENOMIC DNA]</scope>
    <source>
        <tissue evidence="2">Leaf</tissue>
    </source>
</reference>
<feature type="chain" id="PRO_5032765075" evidence="1">
    <location>
        <begin position="19"/>
        <end position="82"/>
    </location>
</feature>
<evidence type="ECO:0000313" key="2">
    <source>
        <dbReference type="EMBL" id="KAG0486183.1"/>
    </source>
</evidence>
<dbReference type="EMBL" id="JADCNM010000004">
    <property type="protein sequence ID" value="KAG0486183.1"/>
    <property type="molecule type" value="Genomic_DNA"/>
</dbReference>
<comment type="caution">
    <text evidence="2">The sequence shown here is derived from an EMBL/GenBank/DDBJ whole genome shotgun (WGS) entry which is preliminary data.</text>
</comment>
<gene>
    <name evidence="2" type="ORF">HPP92_008278</name>
</gene>